<evidence type="ECO:0000256" key="8">
    <source>
        <dbReference type="ARBA" id="ARBA00022848"/>
    </source>
</evidence>
<evidence type="ECO:0000256" key="10">
    <source>
        <dbReference type="ARBA" id="ARBA00023002"/>
    </source>
</evidence>
<evidence type="ECO:0000313" key="21">
    <source>
        <dbReference type="EMBL" id="KAK4274930.1"/>
    </source>
</evidence>
<evidence type="ECO:0000256" key="14">
    <source>
        <dbReference type="ARBA" id="ARBA00051234"/>
    </source>
</evidence>
<dbReference type="PANTHER" id="PTHR47944:SF4">
    <property type="entry name" value="OS09G0441700 PROTEIN"/>
    <property type="match status" value="1"/>
</dbReference>
<comment type="catalytic activity">
    <reaction evidence="16">
        <text>L-isoleucine + 2 reduced [NADPH--hemoprotein reductase] + 2 O2 = (1E,2S)-2-methylbutanal oxime + 2 oxidized [NADPH--hemoprotein reductase] + CO2 + 3 H2O + 2 H(+)</text>
        <dbReference type="Rhea" id="RHEA:28602"/>
        <dbReference type="Rhea" id="RHEA-COMP:11964"/>
        <dbReference type="Rhea" id="RHEA-COMP:11965"/>
        <dbReference type="ChEBI" id="CHEBI:15377"/>
        <dbReference type="ChEBI" id="CHEBI:15378"/>
        <dbReference type="ChEBI" id="CHEBI:15379"/>
        <dbReference type="ChEBI" id="CHEBI:16526"/>
        <dbReference type="ChEBI" id="CHEBI:57618"/>
        <dbReference type="ChEBI" id="CHEBI:58045"/>
        <dbReference type="ChEBI" id="CHEBI:58210"/>
        <dbReference type="ChEBI" id="CHEBI:134628"/>
        <dbReference type="EC" id="1.14.14.39"/>
    </reaction>
</comment>
<evidence type="ECO:0000256" key="3">
    <source>
        <dbReference type="ARBA" id="ARBA00005179"/>
    </source>
</evidence>
<dbReference type="AlphaFoldDB" id="A0AAE1MSD4"/>
<dbReference type="Pfam" id="PF00067">
    <property type="entry name" value="p450"/>
    <property type="match status" value="1"/>
</dbReference>
<evidence type="ECO:0008006" key="23">
    <source>
        <dbReference type="Google" id="ProtNLM"/>
    </source>
</evidence>
<comment type="cofactor">
    <cofactor evidence="1 20">
        <name>heme</name>
        <dbReference type="ChEBI" id="CHEBI:30413"/>
    </cofactor>
</comment>
<keyword evidence="9" id="KW-0812">Transmembrane</keyword>
<evidence type="ECO:0000256" key="13">
    <source>
        <dbReference type="ARBA" id="ARBA00051005"/>
    </source>
</evidence>
<comment type="subcellular location">
    <subcellularLocation>
        <location evidence="2">Microsome membrane</location>
        <topology evidence="2">Single-pass type II membrane protein</topology>
    </subcellularLocation>
</comment>
<keyword evidence="12" id="KW-0503">Monooxygenase</keyword>
<dbReference type="PRINTS" id="PR00463">
    <property type="entry name" value="EP450I"/>
</dbReference>
<dbReference type="InterPro" id="IPR001128">
    <property type="entry name" value="Cyt_P450"/>
</dbReference>
<feature type="binding site" description="axial binding residue" evidence="20">
    <location>
        <position position="475"/>
    </location>
    <ligand>
        <name>heme</name>
        <dbReference type="ChEBI" id="CHEBI:30413"/>
    </ligand>
    <ligandPart>
        <name>Fe</name>
        <dbReference type="ChEBI" id="CHEBI:18248"/>
    </ligandPart>
</feature>
<dbReference type="GO" id="GO:0102002">
    <property type="term" value="F:valine N-monooxygenase (oxime forming) activity"/>
    <property type="evidence" value="ECO:0007669"/>
    <property type="project" value="UniProtKB-EC"/>
</dbReference>
<protein>
    <recommendedName>
        <fullName evidence="23">Cytochrome P450</fullName>
    </recommendedName>
</protein>
<comment type="caution">
    <text evidence="21">The sequence shown here is derived from an EMBL/GenBank/DDBJ whole genome shotgun (WGS) entry which is preliminary data.</text>
</comment>
<evidence type="ECO:0000256" key="20">
    <source>
        <dbReference type="PIRSR" id="PIRSR602401-1"/>
    </source>
</evidence>
<comment type="catalytic activity">
    <reaction evidence="17">
        <text>L-valine + 2 reduced [NADPH--hemoprotein reductase] + 2 O2 = (E)-2-methylpropanal oxime + 2 oxidized [NADPH--hemoprotein reductase] + CO2 + 3 H2O + 2 H(+)</text>
        <dbReference type="Rhea" id="RHEA:28606"/>
        <dbReference type="Rhea" id="RHEA-COMP:11964"/>
        <dbReference type="Rhea" id="RHEA-COMP:11965"/>
        <dbReference type="ChEBI" id="CHEBI:15377"/>
        <dbReference type="ChEBI" id="CHEBI:15378"/>
        <dbReference type="ChEBI" id="CHEBI:15379"/>
        <dbReference type="ChEBI" id="CHEBI:16526"/>
        <dbReference type="ChEBI" id="CHEBI:57618"/>
        <dbReference type="ChEBI" id="CHEBI:57762"/>
        <dbReference type="ChEBI" id="CHEBI:58210"/>
        <dbReference type="ChEBI" id="CHEBI:61143"/>
        <dbReference type="EC" id="1.14.14.38"/>
    </reaction>
</comment>
<evidence type="ECO:0000256" key="6">
    <source>
        <dbReference type="ARBA" id="ARBA00022723"/>
    </source>
</evidence>
<dbReference type="SUPFAM" id="SSF48264">
    <property type="entry name" value="Cytochrome P450"/>
    <property type="match status" value="1"/>
</dbReference>
<dbReference type="EMBL" id="JAWXYG010000004">
    <property type="protein sequence ID" value="KAK4274930.1"/>
    <property type="molecule type" value="Genomic_DNA"/>
</dbReference>
<organism evidence="21 22">
    <name type="scientific">Acacia crassicarpa</name>
    <name type="common">northern wattle</name>
    <dbReference type="NCBI Taxonomy" id="499986"/>
    <lineage>
        <taxon>Eukaryota</taxon>
        <taxon>Viridiplantae</taxon>
        <taxon>Streptophyta</taxon>
        <taxon>Embryophyta</taxon>
        <taxon>Tracheophyta</taxon>
        <taxon>Spermatophyta</taxon>
        <taxon>Magnoliopsida</taxon>
        <taxon>eudicotyledons</taxon>
        <taxon>Gunneridae</taxon>
        <taxon>Pentapetalae</taxon>
        <taxon>rosids</taxon>
        <taxon>fabids</taxon>
        <taxon>Fabales</taxon>
        <taxon>Fabaceae</taxon>
        <taxon>Caesalpinioideae</taxon>
        <taxon>mimosoid clade</taxon>
        <taxon>Acacieae</taxon>
        <taxon>Acacia</taxon>
    </lineage>
</organism>
<reference evidence="21" key="1">
    <citation type="submission" date="2023-10" db="EMBL/GenBank/DDBJ databases">
        <title>Chromosome-level genome of the transformable northern wattle, Acacia crassicarpa.</title>
        <authorList>
            <person name="Massaro I."/>
            <person name="Sinha N.R."/>
            <person name="Poethig S."/>
            <person name="Leichty A.R."/>
        </authorList>
    </citation>
    <scope>NUCLEOTIDE SEQUENCE</scope>
    <source>
        <strain evidence="21">Acra3RX</strain>
        <tissue evidence="21">Leaf</tissue>
    </source>
</reference>
<keyword evidence="7" id="KW-0256">Endoplasmic reticulum</keyword>
<comment type="similarity">
    <text evidence="4">Belongs to the cytochrome P450 family.</text>
</comment>
<keyword evidence="6 20" id="KW-0479">Metal-binding</keyword>
<sequence length="544" mass="61826">MEHYSFFTLVSAIVWPYSELLVAALFTLKLIISVKHPPFTPKSQKYKLPPGPKPWPIIGNLPEMLINKPVPKWIHKLMKILDTEIACFKFGNVHVIPVTSPAIACEFFKKQDDVFASRPLSMSSDLISGGYLTTALGPYGEQWKKMKKMISKDLLSSMKHEWLHAKRMDEANNLMHYVYNQSKSQHSNGSVNVRVAAQHFCRNVITRIIFNKRYFGNGGGDGGPGLEDVEHIDALFTLLNHLFPFCVSDFVPSLRRLDLEGHERIVKSALRTVNKYHDPIVEERIKQWKEGIKTEAEDLLDIMISLKDDSKNSLLTTQEIKALILEMMMATVDNPSNAVEWALAEMINQPELLQKATFELDQVVGKHRLVQESDIPKLNYTKACLREAFRLHPVAPFNVPHVAMRDTAVSNYFIPKGSHVLLSRQELGRNPNVWKDEPLKFKPERHLIVDNNGRDVFLSEPNLRFISFSTGKSGCPGVVLGTTITVMMFARLVHGFTWSAPQNQQIELVESHTDLLLAKPLVAIAHPRLPKEVYLLDYLCMNQC</sequence>
<evidence type="ECO:0000256" key="16">
    <source>
        <dbReference type="ARBA" id="ARBA00051419"/>
    </source>
</evidence>
<dbReference type="InterPro" id="IPR036396">
    <property type="entry name" value="Cyt_P450_sf"/>
</dbReference>
<evidence type="ECO:0000256" key="19">
    <source>
        <dbReference type="ARBA" id="ARBA00058503"/>
    </source>
</evidence>
<keyword evidence="11 20" id="KW-0408">Iron</keyword>
<accession>A0AAE1MSD4</accession>
<keyword evidence="5 20" id="KW-0349">Heme</keyword>
<comment type="catalytic activity">
    <reaction evidence="14">
        <text>N-hydroxy-L-isoleucine + reduced [NADPH--hemoprotein reductase] + O2 = N,N-dihydroxy-L-isoleucine + oxidized [NADPH--hemoprotein reductase] + H2O + H(+)</text>
        <dbReference type="Rhea" id="RHEA:30483"/>
        <dbReference type="Rhea" id="RHEA-COMP:11964"/>
        <dbReference type="Rhea" id="RHEA-COMP:11965"/>
        <dbReference type="ChEBI" id="CHEBI:15377"/>
        <dbReference type="ChEBI" id="CHEBI:15378"/>
        <dbReference type="ChEBI" id="CHEBI:15379"/>
        <dbReference type="ChEBI" id="CHEBI:57618"/>
        <dbReference type="ChEBI" id="CHEBI:58210"/>
        <dbReference type="ChEBI" id="CHEBI:61131"/>
        <dbReference type="ChEBI" id="CHEBI:61133"/>
    </reaction>
</comment>
<dbReference type="GO" id="GO:0019756">
    <property type="term" value="P:cyanogenic glycoside biosynthetic process"/>
    <property type="evidence" value="ECO:0007669"/>
    <property type="project" value="UniProtKB-ARBA"/>
</dbReference>
<dbReference type="PANTHER" id="PTHR47944">
    <property type="entry name" value="CYTOCHROME P450 98A9"/>
    <property type="match status" value="1"/>
</dbReference>
<evidence type="ECO:0000256" key="17">
    <source>
        <dbReference type="ARBA" id="ARBA00052460"/>
    </source>
</evidence>
<evidence type="ECO:0000256" key="7">
    <source>
        <dbReference type="ARBA" id="ARBA00022824"/>
    </source>
</evidence>
<name>A0AAE1MSD4_9FABA</name>
<gene>
    <name evidence="21" type="ORF">QN277_018088</name>
</gene>
<keyword evidence="8" id="KW-0492">Microsome</keyword>
<dbReference type="Gene3D" id="1.10.630.10">
    <property type="entry name" value="Cytochrome P450"/>
    <property type="match status" value="1"/>
</dbReference>
<evidence type="ECO:0000256" key="9">
    <source>
        <dbReference type="ARBA" id="ARBA00022968"/>
    </source>
</evidence>
<dbReference type="GO" id="GO:0005506">
    <property type="term" value="F:iron ion binding"/>
    <property type="evidence" value="ECO:0007669"/>
    <property type="project" value="InterPro"/>
</dbReference>
<evidence type="ECO:0000256" key="11">
    <source>
        <dbReference type="ARBA" id="ARBA00023004"/>
    </source>
</evidence>
<dbReference type="FunFam" id="1.10.630.10:FF:000037">
    <property type="entry name" value="Cytochrome P450 9"/>
    <property type="match status" value="1"/>
</dbReference>
<comment type="catalytic activity">
    <reaction evidence="18">
        <text>L-isoleucine + reduced [NADPH--hemoprotein reductase] + O2 = N-hydroxy-L-isoleucine + oxidized [NADPH--hemoprotein reductase] + H2O + 2 H(+)</text>
        <dbReference type="Rhea" id="RHEA:30479"/>
        <dbReference type="Rhea" id="RHEA-COMP:11964"/>
        <dbReference type="Rhea" id="RHEA-COMP:11965"/>
        <dbReference type="ChEBI" id="CHEBI:15377"/>
        <dbReference type="ChEBI" id="CHEBI:15378"/>
        <dbReference type="ChEBI" id="CHEBI:15379"/>
        <dbReference type="ChEBI" id="CHEBI:57618"/>
        <dbReference type="ChEBI" id="CHEBI:58045"/>
        <dbReference type="ChEBI" id="CHEBI:58210"/>
        <dbReference type="ChEBI" id="CHEBI:61131"/>
    </reaction>
</comment>
<evidence type="ECO:0000313" key="22">
    <source>
        <dbReference type="Proteomes" id="UP001293593"/>
    </source>
</evidence>
<comment type="catalytic activity">
    <reaction evidence="13">
        <text>L-valine + reduced [NADPH--hemoprotein reductase] + O2 = N-hydroxy-L-valine + oxidized [NADPH--hemoprotein reductase] + H2O + 2 H(+)</text>
        <dbReference type="Rhea" id="RHEA:30491"/>
        <dbReference type="Rhea" id="RHEA-COMP:11964"/>
        <dbReference type="Rhea" id="RHEA-COMP:11965"/>
        <dbReference type="ChEBI" id="CHEBI:15377"/>
        <dbReference type="ChEBI" id="CHEBI:15378"/>
        <dbReference type="ChEBI" id="CHEBI:15379"/>
        <dbReference type="ChEBI" id="CHEBI:57618"/>
        <dbReference type="ChEBI" id="CHEBI:57762"/>
        <dbReference type="ChEBI" id="CHEBI:58210"/>
        <dbReference type="ChEBI" id="CHEBI:61140"/>
    </reaction>
</comment>
<proteinExistence type="inferred from homology"/>
<dbReference type="InterPro" id="IPR002401">
    <property type="entry name" value="Cyt_P450_E_grp-I"/>
</dbReference>
<comment type="pathway">
    <text evidence="3">Secondary metabolite biosynthesis.</text>
</comment>
<evidence type="ECO:0000256" key="2">
    <source>
        <dbReference type="ARBA" id="ARBA00004464"/>
    </source>
</evidence>
<keyword evidence="10" id="KW-0560">Oxidoreductase</keyword>
<dbReference type="GO" id="GO:0020037">
    <property type="term" value="F:heme binding"/>
    <property type="evidence" value="ECO:0007669"/>
    <property type="project" value="InterPro"/>
</dbReference>
<evidence type="ECO:0000256" key="5">
    <source>
        <dbReference type="ARBA" id="ARBA00022617"/>
    </source>
</evidence>
<comment type="function">
    <text evidence="19">Involved in the biosynthesis of the cyanogenic glucosides linamarin and lotaustralin and of the nitirle glucosides rhodiocyanoside A and D. Can use L-isoleucine &gt; L-valine as substrate, but not L-leucine, L-phenylalanine or L-tyrosine. Catalyzes multi-step reactions starting with two successive N-hydroxylations using L-isoleucine and, to a lower extent, L-valine as substrates leading to the formation of N,N-dihydroxy-L-valine and N,N-dihydroxy-L-isoleucine, respectively; following spontaneous reactions lead to the production of (E)-2-methylpropanal oxime and (1E,2S)-2-methylbutanal oxime, respectively.</text>
</comment>
<dbReference type="Proteomes" id="UP001293593">
    <property type="component" value="Unassembled WGS sequence"/>
</dbReference>
<comment type="catalytic activity">
    <reaction evidence="15">
        <text>N-hydroxy-L-valine + reduced [NADPH--hemoprotein reductase] + O2 = N,N-dihydroxy-L-valine + oxidized [NADPH--hemoprotein reductase] + H2O + H(+)</text>
        <dbReference type="Rhea" id="RHEA:30495"/>
        <dbReference type="Rhea" id="RHEA-COMP:11964"/>
        <dbReference type="Rhea" id="RHEA-COMP:11965"/>
        <dbReference type="ChEBI" id="CHEBI:15377"/>
        <dbReference type="ChEBI" id="CHEBI:15378"/>
        <dbReference type="ChEBI" id="CHEBI:15379"/>
        <dbReference type="ChEBI" id="CHEBI:57618"/>
        <dbReference type="ChEBI" id="CHEBI:58210"/>
        <dbReference type="ChEBI" id="CHEBI:61140"/>
        <dbReference type="ChEBI" id="CHEBI:61142"/>
    </reaction>
</comment>
<evidence type="ECO:0000256" key="15">
    <source>
        <dbReference type="ARBA" id="ARBA00051269"/>
    </source>
</evidence>
<evidence type="ECO:0000256" key="4">
    <source>
        <dbReference type="ARBA" id="ARBA00010617"/>
    </source>
</evidence>
<keyword evidence="9" id="KW-0735">Signal-anchor</keyword>
<dbReference type="GO" id="GO:0102001">
    <property type="term" value="F:isoleucine N-monooxygenase (oxime forming) activity"/>
    <property type="evidence" value="ECO:0007669"/>
    <property type="project" value="UniProtKB-EC"/>
</dbReference>
<evidence type="ECO:0000256" key="1">
    <source>
        <dbReference type="ARBA" id="ARBA00001971"/>
    </source>
</evidence>
<keyword evidence="22" id="KW-1185">Reference proteome</keyword>
<evidence type="ECO:0000256" key="18">
    <source>
        <dbReference type="ARBA" id="ARBA00052887"/>
    </source>
</evidence>
<evidence type="ECO:0000256" key="12">
    <source>
        <dbReference type="ARBA" id="ARBA00023033"/>
    </source>
</evidence>